<feature type="compositionally biased region" description="Polar residues" evidence="2">
    <location>
        <begin position="463"/>
        <end position="477"/>
    </location>
</feature>
<evidence type="ECO:0000313" key="3">
    <source>
        <dbReference type="EMBL" id="VEN45622.1"/>
    </source>
</evidence>
<keyword evidence="4" id="KW-1185">Reference proteome</keyword>
<gene>
    <name evidence="3" type="ORF">CALMAC_LOCUS8017</name>
</gene>
<name>A0A653CCF5_CALMS</name>
<dbReference type="Proteomes" id="UP000410492">
    <property type="component" value="Unassembled WGS sequence"/>
</dbReference>
<feature type="coiled-coil region" evidence="1">
    <location>
        <begin position="263"/>
        <end position="335"/>
    </location>
</feature>
<protein>
    <submittedName>
        <fullName evidence="3">Uncharacterized protein</fullName>
    </submittedName>
</protein>
<feature type="compositionally biased region" description="Polar residues" evidence="2">
    <location>
        <begin position="490"/>
        <end position="508"/>
    </location>
</feature>
<feature type="region of interest" description="Disordered" evidence="2">
    <location>
        <begin position="454"/>
        <end position="508"/>
    </location>
</feature>
<proteinExistence type="predicted"/>
<evidence type="ECO:0000313" key="4">
    <source>
        <dbReference type="Proteomes" id="UP000410492"/>
    </source>
</evidence>
<feature type="coiled-coil region" evidence="1">
    <location>
        <begin position="367"/>
        <end position="445"/>
    </location>
</feature>
<dbReference type="OrthoDB" id="6755695at2759"/>
<dbReference type="AlphaFoldDB" id="A0A653CCF5"/>
<feature type="coiled-coil region" evidence="1">
    <location>
        <begin position="115"/>
        <end position="153"/>
    </location>
</feature>
<feature type="compositionally biased region" description="Basic and acidic residues" evidence="2">
    <location>
        <begin position="55"/>
        <end position="71"/>
    </location>
</feature>
<keyword evidence="1" id="KW-0175">Coiled coil</keyword>
<reference evidence="3 4" key="1">
    <citation type="submission" date="2019-01" db="EMBL/GenBank/DDBJ databases">
        <authorList>
            <person name="Sayadi A."/>
        </authorList>
    </citation>
    <scope>NUCLEOTIDE SEQUENCE [LARGE SCALE GENOMIC DNA]</scope>
</reference>
<sequence>MDIRNEERMETYSPEIAVREQNAVQEGQAMRQTEQEYIEQLQMNNAFYERLSNVTKEKEMQKQQAQDKETESENENILEQETMKLEYQDLDVVLREETKQLSITMKNHVVTLSILEQANKDIVGENTQIKEYISKLKAKDKQLNESIQQSANEIGNIYQTVHHHGKILEQLKEFVKMIRGVKDMVQLRTNEFNESVKKLENDINVWKSTTSTKLSDLRNKIEAKKRSIAAMDNDDHMTNKKIGEFHEKRARLEDRYKECLRILEQRKEIVKNLRARNDEILEKSELLKVEISNLEDPSEHLLRAKEKKVTAEENKQLLRNKLETMRIEYNAKVEEKSNLLTKKYNLDKNQIERDFKLRSSQVLDESIEIQNRKINELDQKTAALAQDDTLEKMEKEKAYLEASRSYLEQKYNNIKIEDDSLSSKVESLRKDSTRTKEKIAEKETQLSKIRTAIETRKVEDQNTARQNPGILKQTQGPKSPVSPKKVTFTGVPSSDSSTDANASQTTQVQGTAFDQMLAEFRFSRQQ</sequence>
<dbReference type="EMBL" id="CAACVG010007469">
    <property type="protein sequence ID" value="VEN45622.1"/>
    <property type="molecule type" value="Genomic_DNA"/>
</dbReference>
<evidence type="ECO:0000256" key="2">
    <source>
        <dbReference type="SAM" id="MobiDB-lite"/>
    </source>
</evidence>
<accession>A0A653CCF5</accession>
<feature type="region of interest" description="Disordered" evidence="2">
    <location>
        <begin position="55"/>
        <end position="75"/>
    </location>
</feature>
<evidence type="ECO:0000256" key="1">
    <source>
        <dbReference type="SAM" id="Coils"/>
    </source>
</evidence>
<organism evidence="3 4">
    <name type="scientific">Callosobruchus maculatus</name>
    <name type="common">Southern cowpea weevil</name>
    <name type="synonym">Pulse bruchid</name>
    <dbReference type="NCBI Taxonomy" id="64391"/>
    <lineage>
        <taxon>Eukaryota</taxon>
        <taxon>Metazoa</taxon>
        <taxon>Ecdysozoa</taxon>
        <taxon>Arthropoda</taxon>
        <taxon>Hexapoda</taxon>
        <taxon>Insecta</taxon>
        <taxon>Pterygota</taxon>
        <taxon>Neoptera</taxon>
        <taxon>Endopterygota</taxon>
        <taxon>Coleoptera</taxon>
        <taxon>Polyphaga</taxon>
        <taxon>Cucujiformia</taxon>
        <taxon>Chrysomeloidea</taxon>
        <taxon>Chrysomelidae</taxon>
        <taxon>Bruchinae</taxon>
        <taxon>Bruchini</taxon>
        <taxon>Callosobruchus</taxon>
    </lineage>
</organism>